<proteinExistence type="predicted"/>
<reference evidence="1 2" key="1">
    <citation type="submission" date="2020-10" db="EMBL/GenBank/DDBJ databases">
        <title>Identification of Nocardia species via Next-generation sequencing and recognition of intraspecies genetic diversity.</title>
        <authorList>
            <person name="Li P."/>
            <person name="Li P."/>
            <person name="Lu B."/>
        </authorList>
    </citation>
    <scope>NUCLEOTIDE SEQUENCE [LARGE SCALE GENOMIC DNA]</scope>
    <source>
        <strain evidence="1 2">BJ06-0157</strain>
    </source>
</reference>
<dbReference type="EMBL" id="JADLQX010000040">
    <property type="protein sequence ID" value="MBF6302258.1"/>
    <property type="molecule type" value="Genomic_DNA"/>
</dbReference>
<dbReference type="Proteomes" id="UP000702209">
    <property type="component" value="Unassembled WGS sequence"/>
</dbReference>
<gene>
    <name evidence="1" type="ORF">IU459_32665</name>
</gene>
<comment type="caution">
    <text evidence="1">The sequence shown here is derived from an EMBL/GenBank/DDBJ whole genome shotgun (WGS) entry which is preliminary data.</text>
</comment>
<evidence type="ECO:0000313" key="2">
    <source>
        <dbReference type="Proteomes" id="UP000702209"/>
    </source>
</evidence>
<protein>
    <submittedName>
        <fullName evidence="1">Uncharacterized protein</fullName>
    </submittedName>
</protein>
<organism evidence="1 2">
    <name type="scientific">Nocardia amamiensis</name>
    <dbReference type="NCBI Taxonomy" id="404578"/>
    <lineage>
        <taxon>Bacteria</taxon>
        <taxon>Bacillati</taxon>
        <taxon>Actinomycetota</taxon>
        <taxon>Actinomycetes</taxon>
        <taxon>Mycobacteriales</taxon>
        <taxon>Nocardiaceae</taxon>
        <taxon>Nocardia</taxon>
    </lineage>
</organism>
<accession>A0ABS0D093</accession>
<name>A0ABS0D093_9NOCA</name>
<keyword evidence="2" id="KW-1185">Reference proteome</keyword>
<dbReference type="RefSeq" id="WP_195133448.1">
    <property type="nucleotide sequence ID" value="NZ_JADLQX010000040.1"/>
</dbReference>
<sequence length="176" mass="20203">MNRNDIRPAAVGIAAGAAAFAGLIAWVEIDPWNSMAERVARRRLSPAERAEIERIEAKRDEWNREYAAKSKQDRESQRLQVQDGFCPQLLKTPDSVTSPQELSTNDLVAEIEYAEKSRYQYPISGDGSWFQHCEALAQEFRERRNDWETRSKLPRVERLRLDIAAERVSAAQRGRS</sequence>
<evidence type="ECO:0000313" key="1">
    <source>
        <dbReference type="EMBL" id="MBF6302258.1"/>
    </source>
</evidence>